<evidence type="ECO:0000313" key="4">
    <source>
        <dbReference type="Proteomes" id="UP000261560"/>
    </source>
</evidence>
<feature type="transmembrane region" description="Helical" evidence="1">
    <location>
        <begin position="98"/>
        <end position="120"/>
    </location>
</feature>
<name>A0A3B3BVB9_ORYME</name>
<dbReference type="Proteomes" id="UP000261560">
    <property type="component" value="Unplaced"/>
</dbReference>
<feature type="domain" description="Endonuclease/exonuclease/phosphatase" evidence="2">
    <location>
        <begin position="56"/>
        <end position="162"/>
    </location>
</feature>
<dbReference type="Pfam" id="PF03372">
    <property type="entry name" value="Exo_endo_phos"/>
    <property type="match status" value="1"/>
</dbReference>
<dbReference type="GO" id="GO:0003824">
    <property type="term" value="F:catalytic activity"/>
    <property type="evidence" value="ECO:0007669"/>
    <property type="project" value="InterPro"/>
</dbReference>
<reference evidence="3" key="1">
    <citation type="submission" date="2025-08" db="UniProtKB">
        <authorList>
            <consortium name="Ensembl"/>
        </authorList>
    </citation>
    <scope>IDENTIFICATION</scope>
</reference>
<evidence type="ECO:0000259" key="2">
    <source>
        <dbReference type="Pfam" id="PF03372"/>
    </source>
</evidence>
<keyword evidence="1" id="KW-1133">Transmembrane helix</keyword>
<dbReference type="Gene3D" id="3.60.10.10">
    <property type="entry name" value="Endonuclease/exonuclease/phosphatase"/>
    <property type="match status" value="1"/>
</dbReference>
<dbReference type="Ensembl" id="ENSOMET00000000661.1">
    <property type="protein sequence ID" value="ENSOMEP00000009505.1"/>
    <property type="gene ID" value="ENSOMEG00000010710.1"/>
</dbReference>
<keyword evidence="1" id="KW-0812">Transmembrane</keyword>
<dbReference type="GeneTree" id="ENSGT00940000177017"/>
<dbReference type="STRING" id="30732.ENSOMEP00000009505"/>
<keyword evidence="1" id="KW-0472">Membrane</keyword>
<organism evidence="3 4">
    <name type="scientific">Oryzias melastigma</name>
    <name type="common">Marine medaka</name>
    <dbReference type="NCBI Taxonomy" id="30732"/>
    <lineage>
        <taxon>Eukaryota</taxon>
        <taxon>Metazoa</taxon>
        <taxon>Chordata</taxon>
        <taxon>Craniata</taxon>
        <taxon>Vertebrata</taxon>
        <taxon>Euteleostomi</taxon>
        <taxon>Actinopterygii</taxon>
        <taxon>Neopterygii</taxon>
        <taxon>Teleostei</taxon>
        <taxon>Neoteleostei</taxon>
        <taxon>Acanthomorphata</taxon>
        <taxon>Ovalentaria</taxon>
        <taxon>Atherinomorphae</taxon>
        <taxon>Beloniformes</taxon>
        <taxon>Adrianichthyidae</taxon>
        <taxon>Oryziinae</taxon>
        <taxon>Oryzias</taxon>
    </lineage>
</organism>
<dbReference type="PaxDb" id="30732-ENSOMEP00000009505"/>
<sequence length="191" mass="22037">ILGNINSMNCKDLNKKSYFFYFVRSRKQNMFFMQKTHSVEAVNFWKLQWSDCSYVSNGTSHSAGVMVLLNTFPGKVIIHFGDIDGLWLVLITELDGDIFILVYIYVSGLFIIGGDFNLILDLWLDRTPPRAQFDCWRVKNPVTRQYTWFNASGNGQSSRLDYWELEISSDLLHEVLNISAECLLDAVADFH</sequence>
<reference evidence="3" key="2">
    <citation type="submission" date="2025-09" db="UniProtKB">
        <authorList>
            <consortium name="Ensembl"/>
        </authorList>
    </citation>
    <scope>IDENTIFICATION</scope>
</reference>
<dbReference type="InterPro" id="IPR036691">
    <property type="entry name" value="Endo/exonu/phosph_ase_sf"/>
</dbReference>
<dbReference type="SUPFAM" id="SSF56219">
    <property type="entry name" value="DNase I-like"/>
    <property type="match status" value="1"/>
</dbReference>
<proteinExistence type="predicted"/>
<keyword evidence="4" id="KW-1185">Reference proteome</keyword>
<dbReference type="InterPro" id="IPR005135">
    <property type="entry name" value="Endo/exonuclease/phosphatase"/>
</dbReference>
<protein>
    <recommendedName>
        <fullName evidence="2">Endonuclease/exonuclease/phosphatase domain-containing protein</fullName>
    </recommendedName>
</protein>
<evidence type="ECO:0000313" key="3">
    <source>
        <dbReference type="Ensembl" id="ENSOMEP00000009505.1"/>
    </source>
</evidence>
<dbReference type="AlphaFoldDB" id="A0A3B3BVB9"/>
<evidence type="ECO:0000256" key="1">
    <source>
        <dbReference type="SAM" id="Phobius"/>
    </source>
</evidence>
<accession>A0A3B3BVB9</accession>